<evidence type="ECO:0000259" key="4">
    <source>
        <dbReference type="Pfam" id="PF00440"/>
    </source>
</evidence>
<dbReference type="InterPro" id="IPR001647">
    <property type="entry name" value="HTH_TetR"/>
</dbReference>
<dbReference type="InterPro" id="IPR009057">
    <property type="entry name" value="Homeodomain-like_sf"/>
</dbReference>
<keyword evidence="2" id="KW-0238">DNA-binding</keyword>
<dbReference type="Proteomes" id="UP001317259">
    <property type="component" value="Unassembled WGS sequence"/>
</dbReference>
<keyword evidence="6" id="KW-1185">Reference proteome</keyword>
<evidence type="ECO:0000313" key="5">
    <source>
        <dbReference type="EMBL" id="MCK2215785.1"/>
    </source>
</evidence>
<accession>A0ABT0FTX4</accession>
<evidence type="ECO:0000256" key="3">
    <source>
        <dbReference type="ARBA" id="ARBA00023163"/>
    </source>
</evidence>
<keyword evidence="3" id="KW-0804">Transcription</keyword>
<protein>
    <submittedName>
        <fullName evidence="5">TetR/AcrR family transcriptional regulator</fullName>
    </submittedName>
</protein>
<dbReference type="PANTHER" id="PTHR30055">
    <property type="entry name" value="HTH-TYPE TRANSCRIPTIONAL REGULATOR RUTR"/>
    <property type="match status" value="1"/>
</dbReference>
<sequence>MNVSTADPAPSTRPSPRSVRARHALMRTAERLYAEHGFAGVSMRMIREAAGHRNNSAVQYHFSSRDDLLQAILEHHAAAIERHRARLVAVLEERGEVSLREWITCVVAPGIEHHIELGTPSWYGRFLAQAVVEPGLREHARRVYTSTPSFQRLDRLRPAAPGRGDDELTERHAAMVRLLLVHMSADLETELAAGQAPPDEAERAWRRLGDNLVTAVLGLSSALLSQ</sequence>
<keyword evidence="1" id="KW-0805">Transcription regulation</keyword>
<gene>
    <name evidence="5" type="ORF">MF672_018590</name>
</gene>
<name>A0ABT0FTX4_9ACTN</name>
<proteinExistence type="predicted"/>
<evidence type="ECO:0000256" key="2">
    <source>
        <dbReference type="ARBA" id="ARBA00023125"/>
    </source>
</evidence>
<dbReference type="Pfam" id="PF00440">
    <property type="entry name" value="TetR_N"/>
    <property type="match status" value="1"/>
</dbReference>
<dbReference type="Gene3D" id="1.10.357.10">
    <property type="entry name" value="Tetracycline Repressor, domain 2"/>
    <property type="match status" value="1"/>
</dbReference>
<reference evidence="5 6" key="1">
    <citation type="submission" date="2022-04" db="EMBL/GenBank/DDBJ databases">
        <title>Genome draft of Actinomadura sp. ATCC 31491.</title>
        <authorList>
            <person name="Shi X."/>
            <person name="Du Y."/>
        </authorList>
    </citation>
    <scope>NUCLEOTIDE SEQUENCE [LARGE SCALE GENOMIC DNA]</scope>
    <source>
        <strain evidence="5 6">ATCC 31491</strain>
    </source>
</reference>
<dbReference type="SUPFAM" id="SSF46689">
    <property type="entry name" value="Homeodomain-like"/>
    <property type="match status" value="1"/>
</dbReference>
<organism evidence="5 6">
    <name type="scientific">Actinomadura luzonensis</name>
    <dbReference type="NCBI Taxonomy" id="2805427"/>
    <lineage>
        <taxon>Bacteria</taxon>
        <taxon>Bacillati</taxon>
        <taxon>Actinomycetota</taxon>
        <taxon>Actinomycetes</taxon>
        <taxon>Streptosporangiales</taxon>
        <taxon>Thermomonosporaceae</taxon>
        <taxon>Actinomadura</taxon>
    </lineage>
</organism>
<evidence type="ECO:0000256" key="1">
    <source>
        <dbReference type="ARBA" id="ARBA00023015"/>
    </source>
</evidence>
<dbReference type="EMBL" id="JAKRKC020000001">
    <property type="protein sequence ID" value="MCK2215785.1"/>
    <property type="molecule type" value="Genomic_DNA"/>
</dbReference>
<evidence type="ECO:0000313" key="6">
    <source>
        <dbReference type="Proteomes" id="UP001317259"/>
    </source>
</evidence>
<feature type="domain" description="HTH tetR-type" evidence="4">
    <location>
        <begin position="26"/>
        <end position="72"/>
    </location>
</feature>
<dbReference type="RefSeq" id="WP_242380976.1">
    <property type="nucleotide sequence ID" value="NZ_JAKRKC020000001.1"/>
</dbReference>
<dbReference type="PANTHER" id="PTHR30055:SF234">
    <property type="entry name" value="HTH-TYPE TRANSCRIPTIONAL REGULATOR BETI"/>
    <property type="match status" value="1"/>
</dbReference>
<comment type="caution">
    <text evidence="5">The sequence shown here is derived from an EMBL/GenBank/DDBJ whole genome shotgun (WGS) entry which is preliminary data.</text>
</comment>
<dbReference type="InterPro" id="IPR050109">
    <property type="entry name" value="HTH-type_TetR-like_transc_reg"/>
</dbReference>